<keyword evidence="1" id="KW-0812">Transmembrane</keyword>
<keyword evidence="1" id="KW-0472">Membrane</keyword>
<proteinExistence type="predicted"/>
<dbReference type="GeneID" id="33561281"/>
<evidence type="ECO:0000256" key="1">
    <source>
        <dbReference type="SAM" id="Phobius"/>
    </source>
</evidence>
<dbReference type="RefSeq" id="XP_021886788.1">
    <property type="nucleotide sequence ID" value="XM_022019436.1"/>
</dbReference>
<evidence type="ECO:0000313" key="2">
    <source>
        <dbReference type="EMBL" id="ORZ29115.1"/>
    </source>
</evidence>
<feature type="transmembrane region" description="Helical" evidence="1">
    <location>
        <begin position="113"/>
        <end position="131"/>
    </location>
</feature>
<dbReference type="AlphaFoldDB" id="A0A1Y2H3M1"/>
<evidence type="ECO:0000313" key="3">
    <source>
        <dbReference type="Proteomes" id="UP000193648"/>
    </source>
</evidence>
<protein>
    <submittedName>
        <fullName evidence="2">Uncharacterized protein</fullName>
    </submittedName>
</protein>
<dbReference type="Proteomes" id="UP000193648">
    <property type="component" value="Unassembled WGS sequence"/>
</dbReference>
<sequence length="132" mass="13835">MAEATLLTPPTQLIQLIPPPILLIPTTLVLTHPWIIHSNPTDPVLLLVRTRLARPCSRTIPKIQSLLTLSMSSARVGSLHSAIPCTVGVVQCHASPTEPAGANKDNDSGANQLAFPGLATIAALLSAVMLIA</sequence>
<keyword evidence="3" id="KW-1185">Reference proteome</keyword>
<comment type="caution">
    <text evidence="2">The sequence shown here is derived from an EMBL/GenBank/DDBJ whole genome shotgun (WGS) entry which is preliminary data.</text>
</comment>
<dbReference type="InParanoid" id="A0A1Y2H3M1"/>
<organism evidence="2 3">
    <name type="scientific">Lobosporangium transversale</name>
    <dbReference type="NCBI Taxonomy" id="64571"/>
    <lineage>
        <taxon>Eukaryota</taxon>
        <taxon>Fungi</taxon>
        <taxon>Fungi incertae sedis</taxon>
        <taxon>Mucoromycota</taxon>
        <taxon>Mortierellomycotina</taxon>
        <taxon>Mortierellomycetes</taxon>
        <taxon>Mortierellales</taxon>
        <taxon>Mortierellaceae</taxon>
        <taxon>Lobosporangium</taxon>
    </lineage>
</organism>
<gene>
    <name evidence="2" type="ORF">BCR41DRAFT_11801</name>
</gene>
<accession>A0A1Y2H3M1</accession>
<keyword evidence="1" id="KW-1133">Transmembrane helix</keyword>
<name>A0A1Y2H3M1_9FUNG</name>
<dbReference type="EMBL" id="MCFF01000001">
    <property type="protein sequence ID" value="ORZ29115.1"/>
    <property type="molecule type" value="Genomic_DNA"/>
</dbReference>
<reference evidence="2 3" key="1">
    <citation type="submission" date="2016-07" db="EMBL/GenBank/DDBJ databases">
        <title>Pervasive Adenine N6-methylation of Active Genes in Fungi.</title>
        <authorList>
            <consortium name="DOE Joint Genome Institute"/>
            <person name="Mondo S.J."/>
            <person name="Dannebaum R.O."/>
            <person name="Kuo R.C."/>
            <person name="Labutti K."/>
            <person name="Haridas S."/>
            <person name="Kuo A."/>
            <person name="Salamov A."/>
            <person name="Ahrendt S.R."/>
            <person name="Lipzen A."/>
            <person name="Sullivan W."/>
            <person name="Andreopoulos W.B."/>
            <person name="Clum A."/>
            <person name="Lindquist E."/>
            <person name="Daum C."/>
            <person name="Ramamoorthy G.K."/>
            <person name="Gryganskyi A."/>
            <person name="Culley D."/>
            <person name="Magnuson J.K."/>
            <person name="James T.Y."/>
            <person name="O'Malley M.A."/>
            <person name="Stajich J.E."/>
            <person name="Spatafora J.W."/>
            <person name="Visel A."/>
            <person name="Grigoriev I.V."/>
        </authorList>
    </citation>
    <scope>NUCLEOTIDE SEQUENCE [LARGE SCALE GENOMIC DNA]</scope>
    <source>
        <strain evidence="2 3">NRRL 3116</strain>
    </source>
</reference>